<evidence type="ECO:0000313" key="2">
    <source>
        <dbReference type="Proteomes" id="UP000295164"/>
    </source>
</evidence>
<protein>
    <submittedName>
        <fullName evidence="1">Uncharacterized protein</fullName>
    </submittedName>
</protein>
<proteinExistence type="predicted"/>
<comment type="caution">
    <text evidence="1">The sequence shown here is derived from an EMBL/GenBank/DDBJ whole genome shotgun (WGS) entry which is preliminary data.</text>
</comment>
<reference evidence="1 2" key="1">
    <citation type="submission" date="2019-03" db="EMBL/GenBank/DDBJ databases">
        <authorList>
            <person name="Kim M.K.M."/>
        </authorList>
    </citation>
    <scope>NUCLEOTIDE SEQUENCE [LARGE SCALE GENOMIC DNA]</scope>
    <source>
        <strain evidence="1 2">17J68-15</strain>
    </source>
</reference>
<dbReference type="OrthoDB" id="673184at2"/>
<name>A0A4R4E5Y7_9BACT</name>
<keyword evidence="2" id="KW-1185">Reference proteome</keyword>
<organism evidence="1 2">
    <name type="scientific">Flaviaesturariibacter aridisoli</name>
    <dbReference type="NCBI Taxonomy" id="2545761"/>
    <lineage>
        <taxon>Bacteria</taxon>
        <taxon>Pseudomonadati</taxon>
        <taxon>Bacteroidota</taxon>
        <taxon>Chitinophagia</taxon>
        <taxon>Chitinophagales</taxon>
        <taxon>Chitinophagaceae</taxon>
        <taxon>Flaviaestuariibacter</taxon>
    </lineage>
</organism>
<evidence type="ECO:0000313" key="1">
    <source>
        <dbReference type="EMBL" id="TCZ73088.1"/>
    </source>
</evidence>
<dbReference type="RefSeq" id="WP_131851433.1">
    <property type="nucleotide sequence ID" value="NZ_SKFH01000008.1"/>
</dbReference>
<sequence>MLWKLFGRRIKSPVGLFNGPFFDVRTAYVLRFDRLPSVTGVGEIDGGKAYAHLRAALGPRVRKTWQHSYFDRSEDGVRFNVTILELDNRSMLEIGPAWVEVLHDGDFHWANTLVTELAAFRDQPKETSIGFARSRSMN</sequence>
<accession>A0A4R4E5Y7</accession>
<dbReference type="Proteomes" id="UP000295164">
    <property type="component" value="Unassembled WGS sequence"/>
</dbReference>
<gene>
    <name evidence="1" type="ORF">E0486_06975</name>
</gene>
<dbReference type="EMBL" id="SKFH01000008">
    <property type="protein sequence ID" value="TCZ73088.1"/>
    <property type="molecule type" value="Genomic_DNA"/>
</dbReference>
<dbReference type="AlphaFoldDB" id="A0A4R4E5Y7"/>